<gene>
    <name evidence="2" type="ORF">LCGC14_0752940</name>
</gene>
<dbReference type="EMBL" id="LAZR01001824">
    <property type="protein sequence ID" value="KKN38490.1"/>
    <property type="molecule type" value="Genomic_DNA"/>
</dbReference>
<sequence>MGYGIHVEKAEKTKKECMCPMCMLDQTSYARYMRSLAKSDMVKSLLAETPDISDHELGTYGFEWFMSNRYEIGLLGIATPLVVIMANAFAAALRDTAIKIRKEKE</sequence>
<protein>
    <submittedName>
        <fullName evidence="2">Uncharacterized protein</fullName>
    </submittedName>
</protein>
<keyword evidence="1" id="KW-0472">Membrane</keyword>
<accession>A0A0F9Q3G2</accession>
<dbReference type="AlphaFoldDB" id="A0A0F9Q3G2"/>
<proteinExistence type="predicted"/>
<keyword evidence="1" id="KW-0812">Transmembrane</keyword>
<reference evidence="2" key="1">
    <citation type="journal article" date="2015" name="Nature">
        <title>Complex archaea that bridge the gap between prokaryotes and eukaryotes.</title>
        <authorList>
            <person name="Spang A."/>
            <person name="Saw J.H."/>
            <person name="Jorgensen S.L."/>
            <person name="Zaremba-Niedzwiedzka K."/>
            <person name="Martijn J."/>
            <person name="Lind A.E."/>
            <person name="van Eijk R."/>
            <person name="Schleper C."/>
            <person name="Guy L."/>
            <person name="Ettema T.J."/>
        </authorList>
    </citation>
    <scope>NUCLEOTIDE SEQUENCE</scope>
</reference>
<keyword evidence="1" id="KW-1133">Transmembrane helix</keyword>
<comment type="caution">
    <text evidence="2">The sequence shown here is derived from an EMBL/GenBank/DDBJ whole genome shotgun (WGS) entry which is preliminary data.</text>
</comment>
<evidence type="ECO:0000313" key="2">
    <source>
        <dbReference type="EMBL" id="KKN38490.1"/>
    </source>
</evidence>
<organism evidence="2">
    <name type="scientific">marine sediment metagenome</name>
    <dbReference type="NCBI Taxonomy" id="412755"/>
    <lineage>
        <taxon>unclassified sequences</taxon>
        <taxon>metagenomes</taxon>
        <taxon>ecological metagenomes</taxon>
    </lineage>
</organism>
<feature type="transmembrane region" description="Helical" evidence="1">
    <location>
        <begin position="72"/>
        <end position="93"/>
    </location>
</feature>
<evidence type="ECO:0000256" key="1">
    <source>
        <dbReference type="SAM" id="Phobius"/>
    </source>
</evidence>
<name>A0A0F9Q3G2_9ZZZZ</name>